<dbReference type="GO" id="GO:0016538">
    <property type="term" value="F:cyclin-dependent protein serine/threonine kinase regulator activity"/>
    <property type="evidence" value="ECO:0007669"/>
    <property type="project" value="TreeGrafter"/>
</dbReference>
<feature type="compositionally biased region" description="Basic residues" evidence="1">
    <location>
        <begin position="596"/>
        <end position="605"/>
    </location>
</feature>
<dbReference type="InterPro" id="IPR013922">
    <property type="entry name" value="Cyclin_PHO80-like"/>
</dbReference>
<dbReference type="GO" id="GO:0000307">
    <property type="term" value="C:cyclin-dependent protein kinase holoenzyme complex"/>
    <property type="evidence" value="ECO:0007669"/>
    <property type="project" value="TreeGrafter"/>
</dbReference>
<reference evidence="2" key="1">
    <citation type="submission" date="2023-08" db="EMBL/GenBank/DDBJ databases">
        <title>Black Yeasts Isolated from many extreme environments.</title>
        <authorList>
            <person name="Coleine C."/>
            <person name="Stajich J.E."/>
            <person name="Selbmann L."/>
        </authorList>
    </citation>
    <scope>NUCLEOTIDE SEQUENCE</scope>
    <source>
        <strain evidence="2">CCFEE 5810</strain>
    </source>
</reference>
<dbReference type="PANTHER" id="PTHR15615">
    <property type="match status" value="1"/>
</dbReference>
<comment type="caution">
    <text evidence="2">The sequence shown here is derived from an EMBL/GenBank/DDBJ whole genome shotgun (WGS) entry which is preliminary data.</text>
</comment>
<gene>
    <name evidence="2" type="primary">PCL5</name>
    <name evidence="2" type="ORF">LTR97_001567</name>
</gene>
<proteinExistence type="predicted"/>
<dbReference type="GO" id="GO:0019901">
    <property type="term" value="F:protein kinase binding"/>
    <property type="evidence" value="ECO:0007669"/>
    <property type="project" value="InterPro"/>
</dbReference>
<feature type="region of interest" description="Disordered" evidence="1">
    <location>
        <begin position="469"/>
        <end position="498"/>
    </location>
</feature>
<dbReference type="GO" id="GO:0005634">
    <property type="term" value="C:nucleus"/>
    <property type="evidence" value="ECO:0007669"/>
    <property type="project" value="TreeGrafter"/>
</dbReference>
<dbReference type="Pfam" id="PF08613">
    <property type="entry name" value="Cyclin"/>
    <property type="match status" value="1"/>
</dbReference>
<dbReference type="CDD" id="cd20557">
    <property type="entry name" value="CYCLIN_ScPCL1-like"/>
    <property type="match status" value="1"/>
</dbReference>
<organism evidence="2 3">
    <name type="scientific">Elasticomyces elasticus</name>
    <dbReference type="NCBI Taxonomy" id="574655"/>
    <lineage>
        <taxon>Eukaryota</taxon>
        <taxon>Fungi</taxon>
        <taxon>Dikarya</taxon>
        <taxon>Ascomycota</taxon>
        <taxon>Pezizomycotina</taxon>
        <taxon>Dothideomycetes</taxon>
        <taxon>Dothideomycetidae</taxon>
        <taxon>Mycosphaerellales</taxon>
        <taxon>Teratosphaeriaceae</taxon>
        <taxon>Elasticomyces</taxon>
    </lineage>
</organism>
<evidence type="ECO:0000256" key="1">
    <source>
        <dbReference type="SAM" id="MobiDB-lite"/>
    </source>
</evidence>
<feature type="region of interest" description="Disordered" evidence="1">
    <location>
        <begin position="97"/>
        <end position="128"/>
    </location>
</feature>
<evidence type="ECO:0000313" key="3">
    <source>
        <dbReference type="Proteomes" id="UP001310594"/>
    </source>
</evidence>
<dbReference type="Gene3D" id="1.10.472.10">
    <property type="entry name" value="Cyclin-like"/>
    <property type="match status" value="1"/>
</dbReference>
<dbReference type="PANTHER" id="PTHR15615:SF36">
    <property type="entry name" value="PHO85 CYCLIN-5"/>
    <property type="match status" value="1"/>
</dbReference>
<name>A0AAN7WCJ3_9PEZI</name>
<evidence type="ECO:0000313" key="2">
    <source>
        <dbReference type="EMBL" id="KAK5706577.1"/>
    </source>
</evidence>
<dbReference type="AlphaFoldDB" id="A0AAN7WCJ3"/>
<accession>A0AAN7WCJ3</accession>
<sequence length="701" mass="77003">MSSALVQSRFDGFQLPIPQSCGPYESSIASSASSQDSIFSDLGSTQSSVASSISDDFRSSQEDTRHRWLSHPADAGYGPGHDQRKLHCLLRAQQGSQAPTYADVTSVPSEHRQHPRRSSTWERKQKPPPLVRQCERKLNFVDNLVDSATQMVEVIWPLSVVPCRTEGSKRGVLPLRVYIEETLRRSRTSYSTLQVALYYLILIKPFVPKNDFTMEQDSDCPAARALMCGRRMFLSALILASKYLQDRNYSAKAWSKMSGLPVNEININERTFLSKVCWKLHIPEPIFKRWTDVVLKYTPSMHPPSPGQPGFGLTWTGIIPLLTPELDRVPLSEMPTPPTLQCPANYGLPSPTTPTPTKDTINPMLLVSTSPESTPTPLTVLPRFLEPAFDIAPPTPALARMGPLPTPLMTPSTYGSNTPAASVFGYCRPSIHSAMAMAQKAGINRCTIDSYPGTLPSMDQFCQSLSRRPSISTVSSGSSPESMVSDRTRSSRASSISSVSTVSTTSSLAPQRACLARQATCRNAGRLPMLPAVVREEMEGSAVKPIVIDDNDMTSSPEVIDFTISDKAMHAPHRHSKHAPQHHGQVAAAVSSTEKTRKRARPRGGRRSDLEDEIRFQLEEGLDVMEIDSDRENVSPSPAVEYASKMLSRSNSALWAKTATDQEESRPVNSLRVPLQKLDGKKRVCAMSISPAPSGTWTAVS</sequence>
<protein>
    <submittedName>
        <fullName evidence="2">PHO85 cyclin-5</fullName>
    </submittedName>
</protein>
<feature type="region of interest" description="Disordered" evidence="1">
    <location>
        <begin position="574"/>
        <end position="612"/>
    </location>
</feature>
<dbReference type="Proteomes" id="UP001310594">
    <property type="component" value="Unassembled WGS sequence"/>
</dbReference>
<feature type="compositionally biased region" description="Low complexity" evidence="1">
    <location>
        <begin position="469"/>
        <end position="483"/>
    </location>
</feature>
<dbReference type="EMBL" id="JAVRQU010000002">
    <property type="protein sequence ID" value="KAK5706577.1"/>
    <property type="molecule type" value="Genomic_DNA"/>
</dbReference>